<dbReference type="SUPFAM" id="SSF109998">
    <property type="entry name" value="Triger factor/SurA peptide-binding domain-like"/>
    <property type="match status" value="1"/>
</dbReference>
<dbReference type="Proteomes" id="UP000004162">
    <property type="component" value="Unassembled WGS sequence"/>
</dbReference>
<dbReference type="InterPro" id="IPR027304">
    <property type="entry name" value="Trigger_fact/SurA_dom_sf"/>
</dbReference>
<evidence type="ECO:0000313" key="5">
    <source>
        <dbReference type="Proteomes" id="UP000004162"/>
    </source>
</evidence>
<dbReference type="GO" id="GO:0003755">
    <property type="term" value="F:peptidyl-prolyl cis-trans isomerase activity"/>
    <property type="evidence" value="ECO:0007669"/>
    <property type="project" value="UniProtKB-KW"/>
</dbReference>
<proteinExistence type="predicted"/>
<dbReference type="OrthoDB" id="9812372at2"/>
<dbReference type="Gene3D" id="1.10.4030.10">
    <property type="entry name" value="Porin chaperone SurA, peptide-binding domain"/>
    <property type="match status" value="1"/>
</dbReference>
<keyword evidence="2" id="KW-0812">Transmembrane</keyword>
<name>Q0YSH0_9CHLB</name>
<comment type="caution">
    <text evidence="4">The sequence shown here is derived from an EMBL/GenBank/DDBJ whole genome shotgun (WGS) entry which is preliminary data.</text>
</comment>
<dbReference type="SUPFAM" id="SSF54534">
    <property type="entry name" value="FKBP-like"/>
    <property type="match status" value="1"/>
</dbReference>
<evidence type="ECO:0000256" key="2">
    <source>
        <dbReference type="SAM" id="Phobius"/>
    </source>
</evidence>
<dbReference type="InterPro" id="IPR046357">
    <property type="entry name" value="PPIase_dom_sf"/>
</dbReference>
<dbReference type="InterPro" id="IPR050245">
    <property type="entry name" value="PrsA_foldase"/>
</dbReference>
<protein>
    <submittedName>
        <fullName evidence="4">PpiC-type peptidyl-prolyl cis-trans isomerase</fullName>
    </submittedName>
</protein>
<evidence type="ECO:0000259" key="3">
    <source>
        <dbReference type="PROSITE" id="PS50198"/>
    </source>
</evidence>
<gene>
    <name evidence="4" type="ORF">CferDRAFT_1236</name>
</gene>
<dbReference type="Pfam" id="PF13623">
    <property type="entry name" value="SurA_N_2"/>
    <property type="match status" value="1"/>
</dbReference>
<dbReference type="InterPro" id="IPR000297">
    <property type="entry name" value="PPIase_PpiC"/>
</dbReference>
<reference evidence="4 5" key="2">
    <citation type="submission" date="2006-07" db="EMBL/GenBank/DDBJ databases">
        <title>Sequencing of the draft genome and assembly of Chlorobium ferroxidans DSM 13031.</title>
        <authorList>
            <consortium name="US DOE Joint Genome Institute (JGI-PGF)"/>
            <person name="Copeland A."/>
            <person name="Lucas S."/>
            <person name="Lapidus A."/>
            <person name="Barry K."/>
            <person name="Glavina del Rio T."/>
            <person name="Dalin E."/>
            <person name="Tice H."/>
            <person name="Bruce D."/>
            <person name="Pitluck S."/>
            <person name="Richardson P."/>
        </authorList>
    </citation>
    <scope>NUCLEOTIDE SEQUENCE [LARGE SCALE GENOMIC DNA]</scope>
    <source>
        <strain evidence="4 5">DSM 13031</strain>
    </source>
</reference>
<dbReference type="RefSeq" id="WP_006366082.1">
    <property type="nucleotide sequence ID" value="NZ_AASE01000006.1"/>
</dbReference>
<organism evidence="4 5">
    <name type="scientific">Chlorobium ferrooxidans DSM 13031</name>
    <dbReference type="NCBI Taxonomy" id="377431"/>
    <lineage>
        <taxon>Bacteria</taxon>
        <taxon>Pseudomonadati</taxon>
        <taxon>Chlorobiota</taxon>
        <taxon>Chlorobiia</taxon>
        <taxon>Chlorobiales</taxon>
        <taxon>Chlorobiaceae</taxon>
        <taxon>Chlorobium/Pelodictyon group</taxon>
        <taxon>Chlorobium</taxon>
    </lineage>
</organism>
<dbReference type="Gene3D" id="3.10.50.40">
    <property type="match status" value="2"/>
</dbReference>
<keyword evidence="5" id="KW-1185">Reference proteome</keyword>
<keyword evidence="1" id="KW-0697">Rotamase</keyword>
<keyword evidence="2" id="KW-0472">Membrane</keyword>
<keyword evidence="2" id="KW-1133">Transmembrane helix</keyword>
<feature type="transmembrane region" description="Helical" evidence="2">
    <location>
        <begin position="12"/>
        <end position="32"/>
    </location>
</feature>
<keyword evidence="1 4" id="KW-0413">Isomerase</keyword>
<dbReference type="PANTHER" id="PTHR47245:SF2">
    <property type="entry name" value="PEPTIDYL-PROLYL CIS-TRANS ISOMERASE HP_0175-RELATED"/>
    <property type="match status" value="1"/>
</dbReference>
<accession>Q0YSH0</accession>
<dbReference type="Pfam" id="PF13616">
    <property type="entry name" value="Rotamase_3"/>
    <property type="match status" value="1"/>
</dbReference>
<dbReference type="PROSITE" id="PS01096">
    <property type="entry name" value="PPIC_PPIASE_1"/>
    <property type="match status" value="1"/>
</dbReference>
<dbReference type="PANTHER" id="PTHR47245">
    <property type="entry name" value="PEPTIDYLPROLYL ISOMERASE"/>
    <property type="match status" value="1"/>
</dbReference>
<dbReference type="EMBL" id="AASE01000006">
    <property type="protein sequence ID" value="EAT59229.1"/>
    <property type="molecule type" value="Genomic_DNA"/>
</dbReference>
<evidence type="ECO:0000313" key="4">
    <source>
        <dbReference type="EMBL" id="EAT59229.1"/>
    </source>
</evidence>
<dbReference type="PROSITE" id="PS50198">
    <property type="entry name" value="PPIC_PPIASE_2"/>
    <property type="match status" value="1"/>
</dbReference>
<dbReference type="InterPro" id="IPR023058">
    <property type="entry name" value="PPIase_PpiC_CS"/>
</dbReference>
<reference evidence="4 5" key="1">
    <citation type="submission" date="2006-07" db="EMBL/GenBank/DDBJ databases">
        <title>Annotation of the draft genome assembly of Chlorobium ferroxidans DSM 13031.</title>
        <authorList>
            <consortium name="US DOE Joint Genome Institute (JGI-ORNL)"/>
            <person name="Larimer F."/>
            <person name="Land M."/>
            <person name="Hauser L."/>
        </authorList>
    </citation>
    <scope>NUCLEOTIDE SEQUENCE [LARGE SCALE GENOMIC DNA]</scope>
    <source>
        <strain evidence="4 5">DSM 13031</strain>
    </source>
</reference>
<dbReference type="AlphaFoldDB" id="Q0YSH0"/>
<evidence type="ECO:0000256" key="1">
    <source>
        <dbReference type="PROSITE-ProRule" id="PRU00278"/>
    </source>
</evidence>
<feature type="domain" description="PpiC" evidence="3">
    <location>
        <begin position="344"/>
        <end position="445"/>
    </location>
</feature>
<sequence>MALMSNLRDKTHIILYTLMAAFLALIVFEWGMNFTGFTTKANQAGKINGKTVSMAEYDEVYKNFTANYRRANPGAELTPEAELSLREQAWNTVVDQTLLEQQFEKFSISLQDQEVVEALESSAPPQVIRQNFSDPATGALDRKKLDSARRDPRNKELWLQIEKIVRQELKVNKLIRALQTLDHVTGREVDDIINRQFTRFSASFIPVPVSFAGADSNFPVKEEEIKKYYDDHKELFRQAPSRKADFVFFPLTPSAKDSLAVRTELESIRAEFSAPTVNDSDYVKVQSDRPTGINVTYNRSDFSPAAGATLFNPSNLKPGTIVGPLADRGEYRMIKIKQVTTSRQPVARASHILLRFNPASRAEVQKVRELSLLISQQLQAGVPFESLARKYSADPGSALNGGDIGWFSRERMVPEFAAAVFNARPGAVIGPVQTQFGLHIIKVTGFDQSAVVCSEIVRNIRPSTESVESVRRQALAFQASAKEKGFDQTAAAAKLRIDKTGEFGKHMAVAQIGYSDKVTAFAFKASEGDLSDLLETEKGFYVMRLTEKNDTGYRLLDQDMKSRITAELVREKKGAALEKKLSAMAKGAGMSIEKIAAANQGLAVVSAENIQWSDGLIPGYGVDRPLVEAMSGMVVGKLSSPVKTTDGYALVLLTKRALPEGLDPKAEKVTVTPQLLRAKQEQLFAEFFAAVRKNAKVEDLRP</sequence>